<dbReference type="SUPFAM" id="SSF57424">
    <property type="entry name" value="LDL receptor-like module"/>
    <property type="match status" value="2"/>
</dbReference>
<dbReference type="Pfam" id="PF00057">
    <property type="entry name" value="Ldl_recept_a"/>
    <property type="match status" value="2"/>
</dbReference>
<dbReference type="SMART" id="SM00192">
    <property type="entry name" value="LDLa"/>
    <property type="match status" value="2"/>
</dbReference>
<evidence type="ECO:0000256" key="1">
    <source>
        <dbReference type="ARBA" id="ARBA00023157"/>
    </source>
</evidence>
<reference evidence="5" key="1">
    <citation type="submission" date="2011-08" db="EMBL/GenBank/DDBJ databases">
        <title>The draft genome of Latimeria chalumnae.</title>
        <authorList>
            <person name="Di Palma F."/>
            <person name="Alfoldi J."/>
            <person name="Johnson J."/>
            <person name="Berlin A."/>
            <person name="Gnerre S."/>
            <person name="Jaffe D."/>
            <person name="MacCallum I."/>
            <person name="Young S."/>
            <person name="Walker B.J."/>
            <person name="Lander E."/>
            <person name="Lindblad-Toh K."/>
        </authorList>
    </citation>
    <scope>NUCLEOTIDE SEQUENCE [LARGE SCALE GENOMIC DNA]</scope>
    <source>
        <strain evidence="5">Wild caught</strain>
    </source>
</reference>
<dbReference type="EMBL" id="AFYH01074339">
    <property type="status" value="NOT_ANNOTATED_CDS"/>
    <property type="molecule type" value="Genomic_DNA"/>
</dbReference>
<dbReference type="AlphaFoldDB" id="H3B4N6"/>
<dbReference type="InterPro" id="IPR023415">
    <property type="entry name" value="LDLR_class-A_CS"/>
</dbReference>
<sequence length="341" mass="37990">QVKFTASHGFQSMEGDIALDDIEFAHCGLPEPKLSCSTNELQCQRGSCVSLDRLCDFSDDCGDQTDEKHCEHYMGCDFENGLCNWEQEVDEDDLSWTHNSPSNIFNLLPDTGSKRDHTWNLDTGFYVYLDTSFSKEGRKAWLKSPALYASSENACKLRFFYHMHGKNIGSLKVYTRVFNDGTLMERWTRSGEVGNYFVRTEVILPAGQPFQVIIEGVVGNGLLGFIVLDDISFTPDCHMFDGFAVTESLQSAPLFLTTPFCLQGEALCKNSSNICISEDKICDFVGDCPDGSDETHCGTCSFETSACGWNDVSRGHYKWRLEMANISATPGIDHTLGTSYG</sequence>
<dbReference type="SUPFAM" id="SSF49899">
    <property type="entry name" value="Concanavalin A-like lectins/glucanases"/>
    <property type="match status" value="1"/>
</dbReference>
<comment type="caution">
    <text evidence="2">Lacks conserved residue(s) required for the propagation of feature annotation.</text>
</comment>
<dbReference type="Gene3D" id="2.60.120.200">
    <property type="match status" value="1"/>
</dbReference>
<dbReference type="Gene3D" id="4.10.400.10">
    <property type="entry name" value="Low-density Lipoprotein Receptor"/>
    <property type="match status" value="2"/>
</dbReference>
<reference evidence="4" key="2">
    <citation type="submission" date="2025-08" db="UniProtKB">
        <authorList>
            <consortium name="Ensembl"/>
        </authorList>
    </citation>
    <scope>IDENTIFICATION</scope>
</reference>
<keyword evidence="5" id="KW-1185">Reference proteome</keyword>
<evidence type="ECO:0000313" key="5">
    <source>
        <dbReference type="Proteomes" id="UP000008672"/>
    </source>
</evidence>
<dbReference type="CDD" id="cd06263">
    <property type="entry name" value="MAM"/>
    <property type="match status" value="1"/>
</dbReference>
<feature type="disulfide bond" evidence="2">
    <location>
        <begin position="282"/>
        <end position="297"/>
    </location>
</feature>
<dbReference type="InterPro" id="IPR051560">
    <property type="entry name" value="MAM_domain-containing"/>
</dbReference>
<dbReference type="InterPro" id="IPR002172">
    <property type="entry name" value="LDrepeatLR_classA_rpt"/>
</dbReference>
<feature type="disulfide bond" evidence="2">
    <location>
        <begin position="43"/>
        <end position="61"/>
    </location>
</feature>
<feature type="disulfide bond" evidence="2">
    <location>
        <begin position="55"/>
        <end position="70"/>
    </location>
</feature>
<dbReference type="InterPro" id="IPR013320">
    <property type="entry name" value="ConA-like_dom_sf"/>
</dbReference>
<dbReference type="PANTHER" id="PTHR23282">
    <property type="entry name" value="APICAL ENDOSOMAL GLYCOPROTEIN PRECURSOR"/>
    <property type="match status" value="1"/>
</dbReference>
<evidence type="ECO:0000313" key="4">
    <source>
        <dbReference type="Ensembl" id="ENSLACP00000016857.1"/>
    </source>
</evidence>
<dbReference type="InterPro" id="IPR000998">
    <property type="entry name" value="MAM_dom"/>
</dbReference>
<evidence type="ECO:0000256" key="2">
    <source>
        <dbReference type="PROSITE-ProRule" id="PRU00124"/>
    </source>
</evidence>
<feature type="disulfide bond" evidence="2">
    <location>
        <begin position="36"/>
        <end position="48"/>
    </location>
</feature>
<dbReference type="Proteomes" id="UP000008672">
    <property type="component" value="Unassembled WGS sequence"/>
</dbReference>
<dbReference type="PROSITE" id="PS01209">
    <property type="entry name" value="LDLRA_1"/>
    <property type="match status" value="2"/>
</dbReference>
<dbReference type="HOGENOM" id="CLU_815197_0_0_1"/>
<name>H3B4N6_LATCH</name>
<dbReference type="PRINTS" id="PR00261">
    <property type="entry name" value="LDLRECEPTOR"/>
</dbReference>
<dbReference type="PROSITE" id="PS50060">
    <property type="entry name" value="MAM_2"/>
    <property type="match status" value="2"/>
</dbReference>
<dbReference type="Ensembl" id="ENSLACT00000016976.1">
    <property type="protein sequence ID" value="ENSLACP00000016857.1"/>
    <property type="gene ID" value="ENSLACG00000014849.1"/>
</dbReference>
<dbReference type="PANTHER" id="PTHR23282:SF101">
    <property type="entry name" value="MAM DOMAIN-CONTAINING PROTEIN"/>
    <property type="match status" value="1"/>
</dbReference>
<evidence type="ECO:0000259" key="3">
    <source>
        <dbReference type="PROSITE" id="PS50060"/>
    </source>
</evidence>
<organism evidence="4 5">
    <name type="scientific">Latimeria chalumnae</name>
    <name type="common">Coelacanth</name>
    <dbReference type="NCBI Taxonomy" id="7897"/>
    <lineage>
        <taxon>Eukaryota</taxon>
        <taxon>Metazoa</taxon>
        <taxon>Chordata</taxon>
        <taxon>Craniata</taxon>
        <taxon>Vertebrata</taxon>
        <taxon>Euteleostomi</taxon>
        <taxon>Coelacanthiformes</taxon>
        <taxon>Coelacanthidae</taxon>
        <taxon>Latimeria</taxon>
    </lineage>
</organism>
<dbReference type="Pfam" id="PF00629">
    <property type="entry name" value="MAM"/>
    <property type="match status" value="1"/>
</dbReference>
<proteinExistence type="predicted"/>
<accession>H3B4N6</accession>
<dbReference type="SMART" id="SM00137">
    <property type="entry name" value="MAM"/>
    <property type="match status" value="1"/>
</dbReference>
<dbReference type="GO" id="GO:0016020">
    <property type="term" value="C:membrane"/>
    <property type="evidence" value="ECO:0007669"/>
    <property type="project" value="InterPro"/>
</dbReference>
<dbReference type="InterPro" id="IPR036055">
    <property type="entry name" value="LDL_receptor-like_sf"/>
</dbReference>
<dbReference type="CDD" id="cd00112">
    <property type="entry name" value="LDLa"/>
    <property type="match status" value="2"/>
</dbReference>
<dbReference type="PROSITE" id="PS50068">
    <property type="entry name" value="LDLRA_2"/>
    <property type="match status" value="2"/>
</dbReference>
<reference evidence="4" key="3">
    <citation type="submission" date="2025-09" db="UniProtKB">
        <authorList>
            <consortium name="Ensembl"/>
        </authorList>
    </citation>
    <scope>IDENTIFICATION</scope>
</reference>
<protein>
    <recommendedName>
        <fullName evidence="3">MAM domain-containing protein</fullName>
    </recommendedName>
</protein>
<feature type="domain" description="MAM" evidence="3">
    <location>
        <begin position="74"/>
        <end position="239"/>
    </location>
</feature>
<feature type="domain" description="MAM" evidence="3">
    <location>
        <begin position="298"/>
        <end position="341"/>
    </location>
</feature>
<dbReference type="GeneTree" id="ENSGT00940000163883"/>
<keyword evidence="1 2" id="KW-1015">Disulfide bond</keyword>